<evidence type="ECO:0000259" key="1">
    <source>
        <dbReference type="SMART" id="SM00852"/>
    </source>
</evidence>
<dbReference type="STRING" id="1120955.SAMN03080610_03495"/>
<dbReference type="PANTHER" id="PTHR13939">
    <property type="entry name" value="NICOTINAMIDE-NUCLEOTIDE AMIDOHYDROLASE PNCC"/>
    <property type="match status" value="1"/>
</dbReference>
<dbReference type="InterPro" id="IPR036425">
    <property type="entry name" value="MoaB/Mog-like_dom_sf"/>
</dbReference>
<keyword evidence="3" id="KW-1185">Reference proteome</keyword>
<dbReference type="Gene3D" id="3.40.980.10">
    <property type="entry name" value="MoaB/Mog-like domain"/>
    <property type="match status" value="1"/>
</dbReference>
<accession>A0A1G5P871</accession>
<dbReference type="InterPro" id="IPR050101">
    <property type="entry name" value="CinA"/>
</dbReference>
<dbReference type="Proteomes" id="UP000199347">
    <property type="component" value="Unassembled WGS sequence"/>
</dbReference>
<protein>
    <submittedName>
        <fullName evidence="2">Molybdenum cofactor synthesis domain-containing protein</fullName>
    </submittedName>
</protein>
<dbReference type="InterPro" id="IPR056596">
    <property type="entry name" value="FLAD1_M"/>
</dbReference>
<dbReference type="Pfam" id="PF00994">
    <property type="entry name" value="MoCF_biosynth"/>
    <property type="match status" value="1"/>
</dbReference>
<dbReference type="AlphaFoldDB" id="A0A1G5P871"/>
<proteinExistence type="predicted"/>
<dbReference type="Pfam" id="PF24102">
    <property type="entry name" value="FLAD1_M"/>
    <property type="match status" value="1"/>
</dbReference>
<dbReference type="CDD" id="cd00885">
    <property type="entry name" value="cinA"/>
    <property type="match status" value="1"/>
</dbReference>
<reference evidence="3" key="1">
    <citation type="submission" date="2016-10" db="EMBL/GenBank/DDBJ databases">
        <authorList>
            <person name="Varghese N."/>
            <person name="Submissions S."/>
        </authorList>
    </citation>
    <scope>NUCLEOTIDE SEQUENCE [LARGE SCALE GENOMIC DNA]</scope>
    <source>
        <strain evidence="3">DSM 2698</strain>
    </source>
</reference>
<feature type="domain" description="MoaB/Mog" evidence="1">
    <location>
        <begin position="49"/>
        <end position="211"/>
    </location>
</feature>
<evidence type="ECO:0000313" key="2">
    <source>
        <dbReference type="EMBL" id="SCZ45762.1"/>
    </source>
</evidence>
<organism evidence="2 3">
    <name type="scientific">Afifella marina DSM 2698</name>
    <dbReference type="NCBI Taxonomy" id="1120955"/>
    <lineage>
        <taxon>Bacteria</taxon>
        <taxon>Pseudomonadati</taxon>
        <taxon>Pseudomonadota</taxon>
        <taxon>Alphaproteobacteria</taxon>
        <taxon>Hyphomicrobiales</taxon>
        <taxon>Afifellaceae</taxon>
        <taxon>Afifella</taxon>
    </lineage>
</organism>
<dbReference type="PANTHER" id="PTHR13939:SF0">
    <property type="entry name" value="NMN AMIDOHYDROLASE-LIKE PROTEIN YFAY"/>
    <property type="match status" value="1"/>
</dbReference>
<dbReference type="SMART" id="SM00852">
    <property type="entry name" value="MoCF_biosynth"/>
    <property type="match status" value="1"/>
</dbReference>
<gene>
    <name evidence="2" type="ORF">SAMN03080610_03495</name>
</gene>
<evidence type="ECO:0000313" key="3">
    <source>
        <dbReference type="Proteomes" id="UP000199347"/>
    </source>
</evidence>
<dbReference type="EMBL" id="FMVW01000011">
    <property type="protein sequence ID" value="SCZ45762.1"/>
    <property type="molecule type" value="Genomic_DNA"/>
</dbReference>
<dbReference type="SUPFAM" id="SSF53218">
    <property type="entry name" value="Molybdenum cofactor biosynthesis proteins"/>
    <property type="match status" value="1"/>
</dbReference>
<dbReference type="InterPro" id="IPR001453">
    <property type="entry name" value="MoaB/Mog_dom"/>
</dbReference>
<sequence length="283" mass="30049">MEHFGFHMGKGPAASQIGLAGSYDKGHSVSMSEIEANTAHPTGAAPRAAMLVIGDEILSGRTKDKNIGTLADFCTDLGIDLEEVRIVGDQKHAIVAALQALSAAYDIVFTSGGIGPTHDDITADAVASAFDRPLIHHPEAVRILRERAEARGWELNEARLRMARTPEGADLIANAVSGAPGFKIGNVYVMAGVPAVMEAMLAALAPTLPHAAKIMSVTIEAGRGEGEIADWLSDLQDEHPEVRFGSYPYQDGSRFTTRIVIRSRDADALKKAAEAVESRLQSG</sequence>
<name>A0A1G5P871_AFIMA</name>